<evidence type="ECO:0000313" key="3">
    <source>
        <dbReference type="Proteomes" id="UP000264006"/>
    </source>
</evidence>
<reference evidence="2 3" key="1">
    <citation type="submission" date="2018-09" db="EMBL/GenBank/DDBJ databases">
        <title>Complete genome sequence of Euzebya sp. DY32-46 isolated from seawater of Pacific Ocean.</title>
        <authorList>
            <person name="Xu L."/>
            <person name="Wu Y.-H."/>
            <person name="Xu X.-W."/>
        </authorList>
    </citation>
    <scope>NUCLEOTIDE SEQUENCE [LARGE SCALE GENOMIC DNA]</scope>
    <source>
        <strain evidence="2 3">DY32-46</strain>
    </source>
</reference>
<proteinExistence type="predicted"/>
<organism evidence="2 3">
    <name type="scientific">Euzebya pacifica</name>
    <dbReference type="NCBI Taxonomy" id="1608957"/>
    <lineage>
        <taxon>Bacteria</taxon>
        <taxon>Bacillati</taxon>
        <taxon>Actinomycetota</taxon>
        <taxon>Nitriliruptoria</taxon>
        <taxon>Euzebyales</taxon>
    </lineage>
</organism>
<name>A0A346XW86_9ACTN</name>
<dbReference type="EMBL" id="CP031165">
    <property type="protein sequence ID" value="AXV06483.1"/>
    <property type="molecule type" value="Genomic_DNA"/>
</dbReference>
<keyword evidence="3" id="KW-1185">Reference proteome</keyword>
<feature type="region of interest" description="Disordered" evidence="1">
    <location>
        <begin position="679"/>
        <end position="698"/>
    </location>
</feature>
<protein>
    <submittedName>
        <fullName evidence="2">Uncharacterized protein</fullName>
    </submittedName>
</protein>
<dbReference type="AlphaFoldDB" id="A0A346XW86"/>
<evidence type="ECO:0000256" key="1">
    <source>
        <dbReference type="SAM" id="MobiDB-lite"/>
    </source>
</evidence>
<evidence type="ECO:0000313" key="2">
    <source>
        <dbReference type="EMBL" id="AXV06483.1"/>
    </source>
</evidence>
<sequence length="741" mass="78872">MDVELLTMSRTLRVLLVVLSFVTAALPAGALPAPVAGPVADVAGAAGLGVCDDSDGRHCLLPFPNDHFTVEDASQVTGQRVDLSILGMPQNVAGKPIDPTEYNRNDGFSPGQPAVTFVPGLDLDATWQAVVGADAAATTVDDPARSLHADAPIVVIDADTGERHPVLDELDHNAHTGEDERSLIVRPAVNYTEGHRYVIGLRDLRDASGAVLPAGAAFADYLAGEGAQADKQAHLDTEVLPVLQAAGVDTDELYLAWDFTVASWQNLAGRMLHIRDEAFAQLGDRDLEDLVVEGVAPTFTIDYVDTADGNSDRVVHGAVTVPNFLQLPQDPIDPGRMDRDGHDVPMQQVPGSRFVYLDGDDLPDINPVAPTMQIPFVCAVPTTAVDEDGLVSDPARMALYGHGLLGQRIEGAYWSGGRHMLTDQNTMNCGVDWIGMAQEDLANVAMILSDASNMGSLADRGQQGFLGFLMVGRAMLHPDGFATDPAFQDAAGQPVMDTSVLTYDGNSQGAIMGGALTAVAPDFTNAVLGVPGMNYSTLLNRSVDWEGELFDAEEPGLPAYSQVMYQAYPDAVEQQLVFSLIQMLWDRSESNGYAHHMTDDPYPNTPAHRVLLHVAFGDFQVANLAAEVQARTVGAAVLETALADGRHWARDPFFGLERFSGSHAGSALVYMDSGNLVPPSGNVPPAHEGSDPHGHPRHDVLGGEQKATFLDTGVVVDTRNGATWWTRSCPAQDAVPVACGS</sequence>
<dbReference type="Proteomes" id="UP000264006">
    <property type="component" value="Chromosome"/>
</dbReference>
<feature type="compositionally biased region" description="Basic and acidic residues" evidence="1">
    <location>
        <begin position="688"/>
        <end position="698"/>
    </location>
</feature>
<dbReference type="KEGG" id="euz:DVS28_a1792"/>
<accession>A0A346XW86</accession>
<gene>
    <name evidence="2" type="ORF">DVS28_a1792</name>
</gene>